<sequence>MEGLFPGLCAELAAEGVPVQDFGTAMRFLLPYGSSPAALIAPAVLRKAFLPSRRSEGA</sequence>
<keyword evidence="2" id="KW-1185">Reference proteome</keyword>
<organism evidence="1 2">
    <name type="scientific">Streptomyces halobius</name>
    <dbReference type="NCBI Taxonomy" id="2879846"/>
    <lineage>
        <taxon>Bacteria</taxon>
        <taxon>Bacillati</taxon>
        <taxon>Actinomycetota</taxon>
        <taxon>Actinomycetes</taxon>
        <taxon>Kitasatosporales</taxon>
        <taxon>Streptomycetaceae</taxon>
        <taxon>Streptomyces</taxon>
    </lineage>
</organism>
<dbReference type="RefSeq" id="WP_248861561.1">
    <property type="nucleotide sequence ID" value="NZ_CP086322.1"/>
</dbReference>
<protein>
    <submittedName>
        <fullName evidence="1">Uncharacterized protein</fullName>
    </submittedName>
</protein>
<reference evidence="1" key="1">
    <citation type="submission" date="2021-10" db="EMBL/GenBank/DDBJ databases">
        <title>Streptomyces nigrumlapis sp.nov.,an antimicrobial producing actinobacterium isolated from Black Gobi rocks.</title>
        <authorList>
            <person name="Wen Y."/>
            <person name="Zhang W."/>
            <person name="Liu X.G."/>
        </authorList>
    </citation>
    <scope>NUCLEOTIDE SEQUENCE</scope>
    <source>
        <strain evidence="1">ST13-2-2</strain>
    </source>
</reference>
<proteinExistence type="predicted"/>
<name>A0ABY4LZ97_9ACTN</name>
<accession>A0ABY4LZ97</accession>
<evidence type="ECO:0000313" key="1">
    <source>
        <dbReference type="EMBL" id="UQA90795.1"/>
    </source>
</evidence>
<dbReference type="Proteomes" id="UP000830115">
    <property type="component" value="Chromosome"/>
</dbReference>
<gene>
    <name evidence="1" type="ORF">K9S39_01845</name>
</gene>
<evidence type="ECO:0000313" key="2">
    <source>
        <dbReference type="Proteomes" id="UP000830115"/>
    </source>
</evidence>
<dbReference type="EMBL" id="CP086322">
    <property type="protein sequence ID" value="UQA90795.1"/>
    <property type="molecule type" value="Genomic_DNA"/>
</dbReference>